<dbReference type="InterPro" id="IPR048020">
    <property type="entry name" value="Transpos_IS3"/>
</dbReference>
<sequence>MFTLLRQHGLLIAPKRSYTKTTDSHHRFHCHPNLVKDAPKPTAPNQLWVSDITCLPTRQGTVYLSLVTDAFSRRIVGHHVHASLHTAGCLAALDRAVRGAGRAATDCIHHSDRGSQYASDAYQAALKKARLRCSMTDGYDCYQNALAERVNGILKDEFLFVLPDDGAQARLLVD</sequence>
<dbReference type="PANTHER" id="PTHR46889:SF5">
    <property type="entry name" value="INTEGRASE PROTEIN"/>
    <property type="match status" value="1"/>
</dbReference>
<evidence type="ECO:0000313" key="3">
    <source>
        <dbReference type="Proteomes" id="UP000637774"/>
    </source>
</evidence>
<feature type="domain" description="Integrase catalytic" evidence="1">
    <location>
        <begin position="40"/>
        <end position="174"/>
    </location>
</feature>
<dbReference type="InterPro" id="IPR050900">
    <property type="entry name" value="Transposase_IS3/IS150/IS904"/>
</dbReference>
<dbReference type="Gene3D" id="3.30.420.10">
    <property type="entry name" value="Ribonuclease H-like superfamily/Ribonuclease H"/>
    <property type="match status" value="1"/>
</dbReference>
<gene>
    <name evidence="2" type="ORF">GCM10011495_31910</name>
</gene>
<comment type="caution">
    <text evidence="2">The sequence shown here is derived from an EMBL/GenBank/DDBJ whole genome shotgun (WGS) entry which is preliminary data.</text>
</comment>
<evidence type="ECO:0000259" key="1">
    <source>
        <dbReference type="PROSITE" id="PS50994"/>
    </source>
</evidence>
<dbReference type="PROSITE" id="PS50994">
    <property type="entry name" value="INTEGRASE"/>
    <property type="match status" value="1"/>
</dbReference>
<organism evidence="2 3">
    <name type="scientific">Hymenobacter frigidus</name>
    <dbReference type="NCBI Taxonomy" id="1524095"/>
    <lineage>
        <taxon>Bacteria</taxon>
        <taxon>Pseudomonadati</taxon>
        <taxon>Bacteroidota</taxon>
        <taxon>Cytophagia</taxon>
        <taxon>Cytophagales</taxon>
        <taxon>Hymenobacteraceae</taxon>
        <taxon>Hymenobacter</taxon>
    </lineage>
</organism>
<dbReference type="InterPro" id="IPR036397">
    <property type="entry name" value="RNaseH_sf"/>
</dbReference>
<protein>
    <recommendedName>
        <fullName evidence="1">Integrase catalytic domain-containing protein</fullName>
    </recommendedName>
</protein>
<dbReference type="InterPro" id="IPR012337">
    <property type="entry name" value="RNaseH-like_sf"/>
</dbReference>
<keyword evidence="3" id="KW-1185">Reference proteome</keyword>
<dbReference type="NCBIfam" id="NF033516">
    <property type="entry name" value="transpos_IS3"/>
    <property type="match status" value="1"/>
</dbReference>
<evidence type="ECO:0000313" key="2">
    <source>
        <dbReference type="EMBL" id="GGH89100.1"/>
    </source>
</evidence>
<accession>A0ABQ2AE71</accession>
<name>A0ABQ2AE71_9BACT</name>
<dbReference type="Pfam" id="PF00665">
    <property type="entry name" value="rve"/>
    <property type="match status" value="1"/>
</dbReference>
<dbReference type="PANTHER" id="PTHR46889">
    <property type="entry name" value="TRANSPOSASE INSF FOR INSERTION SEQUENCE IS3B-RELATED"/>
    <property type="match status" value="1"/>
</dbReference>
<proteinExistence type="predicted"/>
<dbReference type="EMBL" id="BMGY01000037">
    <property type="protein sequence ID" value="GGH89100.1"/>
    <property type="molecule type" value="Genomic_DNA"/>
</dbReference>
<reference evidence="3" key="1">
    <citation type="journal article" date="2019" name="Int. J. Syst. Evol. Microbiol.">
        <title>The Global Catalogue of Microorganisms (GCM) 10K type strain sequencing project: providing services to taxonomists for standard genome sequencing and annotation.</title>
        <authorList>
            <consortium name="The Broad Institute Genomics Platform"/>
            <consortium name="The Broad Institute Genome Sequencing Center for Infectious Disease"/>
            <person name="Wu L."/>
            <person name="Ma J."/>
        </authorList>
    </citation>
    <scope>NUCLEOTIDE SEQUENCE [LARGE SCALE GENOMIC DNA]</scope>
    <source>
        <strain evidence="3">CGMCC 1.14966</strain>
    </source>
</reference>
<dbReference type="Proteomes" id="UP000637774">
    <property type="component" value="Unassembled WGS sequence"/>
</dbReference>
<dbReference type="SUPFAM" id="SSF53098">
    <property type="entry name" value="Ribonuclease H-like"/>
    <property type="match status" value="1"/>
</dbReference>
<dbReference type="InterPro" id="IPR001584">
    <property type="entry name" value="Integrase_cat-core"/>
</dbReference>